<feature type="domain" description="AMP-binding enzyme C-terminal" evidence="2">
    <location>
        <begin position="435"/>
        <end position="511"/>
    </location>
</feature>
<dbReference type="InterPro" id="IPR045851">
    <property type="entry name" value="AMP-bd_C_sf"/>
</dbReference>
<evidence type="ECO:0000259" key="1">
    <source>
        <dbReference type="Pfam" id="PF00501"/>
    </source>
</evidence>
<dbReference type="RefSeq" id="WP_007625650.1">
    <property type="nucleotide sequence ID" value="NZ_BAEO01000067.1"/>
</dbReference>
<dbReference type="Gene3D" id="3.40.50.12780">
    <property type="entry name" value="N-terminal domain of ligase-like"/>
    <property type="match status" value="1"/>
</dbReference>
<accession>K6YZ86</accession>
<dbReference type="NCBIfam" id="TIGR01733">
    <property type="entry name" value="AA-adenyl-dom"/>
    <property type="match status" value="1"/>
</dbReference>
<evidence type="ECO:0000313" key="3">
    <source>
        <dbReference type="EMBL" id="GAC22068.1"/>
    </source>
</evidence>
<dbReference type="eggNOG" id="COG1020">
    <property type="taxonomic scope" value="Bacteria"/>
</dbReference>
<dbReference type="GO" id="GO:0043041">
    <property type="term" value="P:amino acid activation for nonribosomal peptide biosynthetic process"/>
    <property type="evidence" value="ECO:0007669"/>
    <property type="project" value="TreeGrafter"/>
</dbReference>
<dbReference type="InterPro" id="IPR020845">
    <property type="entry name" value="AMP-binding_CS"/>
</dbReference>
<reference evidence="3 4" key="1">
    <citation type="journal article" date="2017" name="Antonie Van Leeuwenhoek">
        <title>Rhizobium rhizosphaerae sp. nov., a novel species isolated from rice rhizosphere.</title>
        <authorList>
            <person name="Zhao J.J."/>
            <person name="Zhang J."/>
            <person name="Zhang R.J."/>
            <person name="Zhang C.W."/>
            <person name="Yin H.Q."/>
            <person name="Zhang X.X."/>
        </authorList>
    </citation>
    <scope>NUCLEOTIDE SEQUENCE [LARGE SCALE GENOMIC DNA]</scope>
    <source>
        <strain evidence="3 4">BSs20135</strain>
    </source>
</reference>
<dbReference type="Pfam" id="PF13193">
    <property type="entry name" value="AMP-binding_C"/>
    <property type="match status" value="1"/>
</dbReference>
<dbReference type="GO" id="GO:0005737">
    <property type="term" value="C:cytoplasm"/>
    <property type="evidence" value="ECO:0007669"/>
    <property type="project" value="TreeGrafter"/>
</dbReference>
<dbReference type="Proteomes" id="UP000006327">
    <property type="component" value="Unassembled WGS sequence"/>
</dbReference>
<dbReference type="OrthoDB" id="9803968at2"/>
<sequence>MLELPPLISLLSKSVLIYPQNIAVFDQKYGSLSYRQLNELSEQLANKLREHGVKSGSHVGLWMSKSSATVVALFSILKCGAAYIPTDASGPADRNSFIFRDCCVDAILIERELLSRLEQGFAASEYKIEETIAPLATLGLDIVIVTFNNKKLATDNVVEPLSEDLLAYILYTSGSTGKPKGVPHSHKSAMSFLDWCSTEFSPTPTDRFSSHAPFHFDLSILDIYLPLKHGACIYIITESLGKQPALLAEFIATSKLTFWYSTPSILHMLTEFGQLDKQDYSALKMVFFAGEVFPIKQLQQLSNFWKGPAYYNLYGPTETNVCTYYKVTPEDINERQQPVPIGKICSGDEALVVDSKNQIVANGEQGELLIAGGSVMKAYWNSPHKSQQAFYTDVSGQQWYKTGDIVTTDDKGDFVYLGRRDRMIKKRGFRVELGEIESVLYRHEDVSEAAVIAFQDDGGELLIYALLSPKNVENKLSVIKMKQFCSQHLPYYMVPDRFKMLDKLPKTSTDKIDYQTLKELI</sequence>
<comment type="caution">
    <text evidence="3">The sequence shown here is derived from an EMBL/GenBank/DDBJ whole genome shotgun (WGS) entry which is preliminary data.</text>
</comment>
<dbReference type="STRING" id="493475.GARC_5133"/>
<dbReference type="EMBL" id="BAEO01000067">
    <property type="protein sequence ID" value="GAC22068.1"/>
    <property type="molecule type" value="Genomic_DNA"/>
</dbReference>
<evidence type="ECO:0000313" key="4">
    <source>
        <dbReference type="Proteomes" id="UP000006327"/>
    </source>
</evidence>
<dbReference type="Pfam" id="PF00501">
    <property type="entry name" value="AMP-binding"/>
    <property type="match status" value="1"/>
</dbReference>
<dbReference type="SUPFAM" id="SSF56801">
    <property type="entry name" value="Acetyl-CoA synthetase-like"/>
    <property type="match status" value="1"/>
</dbReference>
<dbReference type="InterPro" id="IPR000873">
    <property type="entry name" value="AMP-dep_synth/lig_dom"/>
</dbReference>
<dbReference type="GO" id="GO:0031177">
    <property type="term" value="F:phosphopantetheine binding"/>
    <property type="evidence" value="ECO:0007669"/>
    <property type="project" value="TreeGrafter"/>
</dbReference>
<organism evidence="3 4">
    <name type="scientific">Paraglaciecola arctica BSs20135</name>
    <dbReference type="NCBI Taxonomy" id="493475"/>
    <lineage>
        <taxon>Bacteria</taxon>
        <taxon>Pseudomonadati</taxon>
        <taxon>Pseudomonadota</taxon>
        <taxon>Gammaproteobacteria</taxon>
        <taxon>Alteromonadales</taxon>
        <taxon>Alteromonadaceae</taxon>
        <taxon>Paraglaciecola</taxon>
    </lineage>
</organism>
<dbReference type="InterPro" id="IPR010071">
    <property type="entry name" value="AA_adenyl_dom"/>
</dbReference>
<dbReference type="PANTHER" id="PTHR45527">
    <property type="entry name" value="NONRIBOSOMAL PEPTIDE SYNTHETASE"/>
    <property type="match status" value="1"/>
</dbReference>
<protein>
    <submittedName>
        <fullName evidence="3">Nonribosomal peptide synthetase DhbF</fullName>
    </submittedName>
</protein>
<dbReference type="PROSITE" id="PS00455">
    <property type="entry name" value="AMP_BINDING"/>
    <property type="match status" value="1"/>
</dbReference>
<dbReference type="InterPro" id="IPR025110">
    <property type="entry name" value="AMP-bd_C"/>
</dbReference>
<feature type="domain" description="AMP-dependent synthetase/ligase" evidence="1">
    <location>
        <begin position="18"/>
        <end position="380"/>
    </location>
</feature>
<gene>
    <name evidence="3" type="primary">dhbF</name>
    <name evidence="3" type="ORF">GARC_5133</name>
</gene>
<dbReference type="Gene3D" id="3.30.300.30">
    <property type="match status" value="1"/>
</dbReference>
<keyword evidence="4" id="KW-1185">Reference proteome</keyword>
<name>K6YZ86_9ALTE</name>
<dbReference type="AlphaFoldDB" id="K6YZ86"/>
<dbReference type="PANTHER" id="PTHR45527:SF1">
    <property type="entry name" value="FATTY ACID SYNTHASE"/>
    <property type="match status" value="1"/>
</dbReference>
<evidence type="ECO:0000259" key="2">
    <source>
        <dbReference type="Pfam" id="PF13193"/>
    </source>
</evidence>
<proteinExistence type="predicted"/>
<dbReference type="InterPro" id="IPR042099">
    <property type="entry name" value="ANL_N_sf"/>
</dbReference>
<dbReference type="GO" id="GO:0044550">
    <property type="term" value="P:secondary metabolite biosynthetic process"/>
    <property type="evidence" value="ECO:0007669"/>
    <property type="project" value="TreeGrafter"/>
</dbReference>